<dbReference type="GO" id="GO:0008168">
    <property type="term" value="F:methyltransferase activity"/>
    <property type="evidence" value="ECO:0007669"/>
    <property type="project" value="UniProtKB-KW"/>
</dbReference>
<dbReference type="EMBL" id="JAQQWI010000012">
    <property type="protein sequence ID" value="KAK8015869.1"/>
    <property type="molecule type" value="Genomic_DNA"/>
</dbReference>
<keyword evidence="4" id="KW-1185">Reference proteome</keyword>
<keyword evidence="3" id="KW-0489">Methyltransferase</keyword>
<reference evidence="3 4" key="1">
    <citation type="submission" date="2023-01" db="EMBL/GenBank/DDBJ databases">
        <title>Analysis of 21 Apiospora genomes using comparative genomics revels a genus with tremendous synthesis potential of carbohydrate active enzymes and secondary metabolites.</title>
        <authorList>
            <person name="Sorensen T."/>
        </authorList>
    </citation>
    <scope>NUCLEOTIDE SEQUENCE [LARGE SCALE GENOMIC DNA]</scope>
    <source>
        <strain evidence="3 4">CBS 20057</strain>
    </source>
</reference>
<gene>
    <name evidence="3" type="ORF">PG991_008757</name>
</gene>
<dbReference type="Gene3D" id="3.40.50.150">
    <property type="entry name" value="Vaccinia Virus protein VP39"/>
    <property type="match status" value="1"/>
</dbReference>
<organism evidence="3 4">
    <name type="scientific">Apiospora marii</name>
    <dbReference type="NCBI Taxonomy" id="335849"/>
    <lineage>
        <taxon>Eukaryota</taxon>
        <taxon>Fungi</taxon>
        <taxon>Dikarya</taxon>
        <taxon>Ascomycota</taxon>
        <taxon>Pezizomycotina</taxon>
        <taxon>Sordariomycetes</taxon>
        <taxon>Xylariomycetidae</taxon>
        <taxon>Amphisphaeriales</taxon>
        <taxon>Apiosporaceae</taxon>
        <taxon>Apiospora</taxon>
    </lineage>
</organism>
<comment type="caution">
    <text evidence="3">The sequence shown here is derived from an EMBL/GenBank/DDBJ whole genome shotgun (WGS) entry which is preliminary data.</text>
</comment>
<name>A0ABR1RLM4_9PEZI</name>
<dbReference type="Proteomes" id="UP001396898">
    <property type="component" value="Unassembled WGS sequence"/>
</dbReference>
<dbReference type="InterPro" id="IPR029063">
    <property type="entry name" value="SAM-dependent_MTases_sf"/>
</dbReference>
<evidence type="ECO:0000256" key="1">
    <source>
        <dbReference type="ARBA" id="ARBA00038158"/>
    </source>
</evidence>
<sequence length="373" mass="42016">MPRMKSPERTIKRKPTIDDKLDLSPILGGPPKKPAEDVKAAPAPAPNDSTVPEEIGATDDLHLFPDVESEDSDIEDTYYAKKERAPRPDGAPIQTSPKLLRIFRSKLKRLHTPYRSTYTEEEAARLVIQHELSTEVHAGRLYLAPVTNPRRVLDVGTGTGEWALEFARDNPASSVLGVDLQKTKAIPTEPNCSFCVGDVEKEWQFASGKFDYIYARSLARKFADTRHYLASVYANLQPGGFAEFQEWITELRCPNQSLEGTALQRWNRGMLSAFKQIGQELDFIHGYPAKLAEAGFVNITERRYPVPVTCWAPGKRLQRIGTLMRQNTAVVLEMYSETVFVGVLGWSKEDLQVLMRDVREDLLNNNIHCFAVL</sequence>
<keyword evidence="3" id="KW-0808">Transferase</keyword>
<dbReference type="GO" id="GO:0032259">
    <property type="term" value="P:methylation"/>
    <property type="evidence" value="ECO:0007669"/>
    <property type="project" value="UniProtKB-KW"/>
</dbReference>
<evidence type="ECO:0000256" key="2">
    <source>
        <dbReference type="SAM" id="MobiDB-lite"/>
    </source>
</evidence>
<evidence type="ECO:0000313" key="4">
    <source>
        <dbReference type="Proteomes" id="UP001396898"/>
    </source>
</evidence>
<dbReference type="PANTHER" id="PTHR43591">
    <property type="entry name" value="METHYLTRANSFERASE"/>
    <property type="match status" value="1"/>
</dbReference>
<protein>
    <submittedName>
        <fullName evidence="3">S-adenosyl-L-methionine-dependent methyltransferase</fullName>
    </submittedName>
</protein>
<dbReference type="CDD" id="cd02440">
    <property type="entry name" value="AdoMet_MTases"/>
    <property type="match status" value="1"/>
</dbReference>
<dbReference type="PANTHER" id="PTHR43591:SF102">
    <property type="entry name" value="S-ADENOSYL-L-METHIONINE-DEPENDENT METHYLTRANSFERASE"/>
    <property type="match status" value="1"/>
</dbReference>
<dbReference type="SUPFAM" id="SSF53335">
    <property type="entry name" value="S-adenosyl-L-methionine-dependent methyltransferases"/>
    <property type="match status" value="1"/>
</dbReference>
<feature type="compositionally biased region" description="Basic and acidic residues" evidence="2">
    <location>
        <begin position="1"/>
        <end position="22"/>
    </location>
</feature>
<evidence type="ECO:0000313" key="3">
    <source>
        <dbReference type="EMBL" id="KAK8015869.1"/>
    </source>
</evidence>
<accession>A0ABR1RLM4</accession>
<comment type="similarity">
    <text evidence="1">Belongs to the methyltransferase superfamily. LaeA methyltransferase family.</text>
</comment>
<dbReference type="Pfam" id="PF13489">
    <property type="entry name" value="Methyltransf_23"/>
    <property type="match status" value="1"/>
</dbReference>
<feature type="region of interest" description="Disordered" evidence="2">
    <location>
        <begin position="1"/>
        <end position="75"/>
    </location>
</feature>
<proteinExistence type="inferred from homology"/>